<comment type="caution">
    <text evidence="2">The sequence shown here is derived from an EMBL/GenBank/DDBJ whole genome shotgun (WGS) entry which is preliminary data.</text>
</comment>
<accession>A0AAD9WV68</accession>
<dbReference type="InterPro" id="IPR013097">
    <property type="entry name" value="Dabb"/>
</dbReference>
<dbReference type="Pfam" id="PF07876">
    <property type="entry name" value="Dabb"/>
    <property type="match status" value="1"/>
</dbReference>
<dbReference type="PROSITE" id="PS51502">
    <property type="entry name" value="S_R_A_B_BARREL"/>
    <property type="match status" value="1"/>
</dbReference>
<evidence type="ECO:0000313" key="3">
    <source>
        <dbReference type="Proteomes" id="UP001280121"/>
    </source>
</evidence>
<dbReference type="InterPro" id="IPR011008">
    <property type="entry name" value="Dimeric_a/b-barrel"/>
</dbReference>
<name>A0AAD9WV68_9ROSI</name>
<protein>
    <recommendedName>
        <fullName evidence="1">Stress-response A/B barrel domain-containing protein</fullName>
    </recommendedName>
</protein>
<feature type="domain" description="Stress-response A/B barrel" evidence="1">
    <location>
        <begin position="8"/>
        <end position="76"/>
    </location>
</feature>
<sequence>MEEAKGVVKHVVLGKFKEETTSDRIDELIKGYANLVTLIEPMKSFHWYGFTSNTHFVVFIFAPKMGDLVAHCCCCA</sequence>
<gene>
    <name evidence="2" type="ORF">Ddye_018938</name>
</gene>
<evidence type="ECO:0000259" key="1">
    <source>
        <dbReference type="PROSITE" id="PS51502"/>
    </source>
</evidence>
<evidence type="ECO:0000313" key="2">
    <source>
        <dbReference type="EMBL" id="KAK2643743.1"/>
    </source>
</evidence>
<reference evidence="2" key="1">
    <citation type="journal article" date="2023" name="Plant J.">
        <title>Genome sequences and population genomics provide insights into the demographic history, inbreeding, and mutation load of two 'living fossil' tree species of Dipteronia.</title>
        <authorList>
            <person name="Feng Y."/>
            <person name="Comes H.P."/>
            <person name="Chen J."/>
            <person name="Zhu S."/>
            <person name="Lu R."/>
            <person name="Zhang X."/>
            <person name="Li P."/>
            <person name="Qiu J."/>
            <person name="Olsen K.M."/>
            <person name="Qiu Y."/>
        </authorList>
    </citation>
    <scope>NUCLEOTIDE SEQUENCE</scope>
    <source>
        <strain evidence="2">KIB01</strain>
    </source>
</reference>
<dbReference type="EMBL" id="JANJYI010000006">
    <property type="protein sequence ID" value="KAK2643743.1"/>
    <property type="molecule type" value="Genomic_DNA"/>
</dbReference>
<dbReference type="SUPFAM" id="SSF54909">
    <property type="entry name" value="Dimeric alpha+beta barrel"/>
    <property type="match status" value="1"/>
</dbReference>
<dbReference type="Gene3D" id="3.30.70.100">
    <property type="match status" value="1"/>
</dbReference>
<proteinExistence type="predicted"/>
<dbReference type="AlphaFoldDB" id="A0AAD9WV68"/>
<dbReference type="Proteomes" id="UP001280121">
    <property type="component" value="Unassembled WGS sequence"/>
</dbReference>
<keyword evidence="3" id="KW-1185">Reference proteome</keyword>
<organism evidence="2 3">
    <name type="scientific">Dipteronia dyeriana</name>
    <dbReference type="NCBI Taxonomy" id="168575"/>
    <lineage>
        <taxon>Eukaryota</taxon>
        <taxon>Viridiplantae</taxon>
        <taxon>Streptophyta</taxon>
        <taxon>Embryophyta</taxon>
        <taxon>Tracheophyta</taxon>
        <taxon>Spermatophyta</taxon>
        <taxon>Magnoliopsida</taxon>
        <taxon>eudicotyledons</taxon>
        <taxon>Gunneridae</taxon>
        <taxon>Pentapetalae</taxon>
        <taxon>rosids</taxon>
        <taxon>malvids</taxon>
        <taxon>Sapindales</taxon>
        <taxon>Sapindaceae</taxon>
        <taxon>Hippocastanoideae</taxon>
        <taxon>Acereae</taxon>
        <taxon>Dipteronia</taxon>
    </lineage>
</organism>